<feature type="transmembrane region" description="Helical" evidence="5">
    <location>
        <begin position="290"/>
        <end position="308"/>
    </location>
</feature>
<dbReference type="AlphaFoldDB" id="A0A839DSL8"/>
<evidence type="ECO:0000256" key="5">
    <source>
        <dbReference type="SAM" id="Phobius"/>
    </source>
</evidence>
<comment type="subcellular location">
    <subcellularLocation>
        <location evidence="1">Cell membrane</location>
        <topology evidence="1">Multi-pass membrane protein</topology>
    </subcellularLocation>
</comment>
<dbReference type="SUPFAM" id="SSF103473">
    <property type="entry name" value="MFS general substrate transporter"/>
    <property type="match status" value="1"/>
</dbReference>
<feature type="transmembrane region" description="Helical" evidence="5">
    <location>
        <begin position="377"/>
        <end position="396"/>
    </location>
</feature>
<evidence type="ECO:0000256" key="1">
    <source>
        <dbReference type="ARBA" id="ARBA00004651"/>
    </source>
</evidence>
<evidence type="ECO:0000313" key="8">
    <source>
        <dbReference type="Proteomes" id="UP000569329"/>
    </source>
</evidence>
<feature type="transmembrane region" description="Helical" evidence="5">
    <location>
        <begin position="254"/>
        <end position="278"/>
    </location>
</feature>
<dbReference type="InterPro" id="IPR020846">
    <property type="entry name" value="MFS_dom"/>
</dbReference>
<dbReference type="GO" id="GO:0005886">
    <property type="term" value="C:plasma membrane"/>
    <property type="evidence" value="ECO:0007669"/>
    <property type="project" value="UniProtKB-SubCell"/>
</dbReference>
<proteinExistence type="predicted"/>
<evidence type="ECO:0000259" key="6">
    <source>
        <dbReference type="PROSITE" id="PS50850"/>
    </source>
</evidence>
<reference evidence="7 8" key="1">
    <citation type="submission" date="2020-07" db="EMBL/GenBank/DDBJ databases">
        <title>Sequencing the genomes of 1000 actinobacteria strains.</title>
        <authorList>
            <person name="Klenk H.-P."/>
        </authorList>
    </citation>
    <scope>NUCLEOTIDE SEQUENCE [LARGE SCALE GENOMIC DNA]</scope>
    <source>
        <strain evidence="7 8">DSM 45975</strain>
    </source>
</reference>
<sequence>MRAQQIRTDSADTLRFGSGSFGAAGLAIAATTCGLLGVFVTSSLAPLLRSDGIVTPAGLGIATAVFFGVSAVVAPMGGRLADRFGSVRVMRVALVVAAASMLAVAVGVTGWQELAVVLGFAGATNGAIQPSTNRYISRLVPSNRQGLAFGVKQAAIPMAILLGGLAVPVAAHVSGWRSIYYFGAAFSLGAALLIRTPSPAAVKPQVAASSAAAGRTGPPLPRRALIVLASGWGLASAGANALGAFFVLGAVHAGFATVTAGMLAVLGSVASIATRIALGAFADRRSGRGFGVVAAMSAVGAVSVALLATDQGWAFFLAAVIGYGIGWGWAGVFNYAIVQTSPGRPGRTTGITQAGAGAGACLGPLAFGALLTHTGYAWAWLAAGAALLLASVVITVGRGMLPAQVCTQGGASSSACEDEPDHHG</sequence>
<dbReference type="Gene3D" id="1.20.1250.20">
    <property type="entry name" value="MFS general substrate transporter like domains"/>
    <property type="match status" value="2"/>
</dbReference>
<dbReference type="PANTHER" id="PTHR23527:SF1">
    <property type="entry name" value="BLL3282 PROTEIN"/>
    <property type="match status" value="1"/>
</dbReference>
<dbReference type="PROSITE" id="PS50850">
    <property type="entry name" value="MFS"/>
    <property type="match status" value="1"/>
</dbReference>
<name>A0A839DSL8_9PSEU</name>
<keyword evidence="4 5" id="KW-0472">Membrane</keyword>
<dbReference type="PANTHER" id="PTHR23527">
    <property type="entry name" value="BLL3282 PROTEIN"/>
    <property type="match status" value="1"/>
</dbReference>
<comment type="caution">
    <text evidence="7">The sequence shown here is derived from an EMBL/GenBank/DDBJ whole genome shotgun (WGS) entry which is preliminary data.</text>
</comment>
<organism evidence="7 8">
    <name type="scientific">Halosaccharopolyspora lacisalsi</name>
    <dbReference type="NCBI Taxonomy" id="1000566"/>
    <lineage>
        <taxon>Bacteria</taxon>
        <taxon>Bacillati</taxon>
        <taxon>Actinomycetota</taxon>
        <taxon>Actinomycetes</taxon>
        <taxon>Pseudonocardiales</taxon>
        <taxon>Pseudonocardiaceae</taxon>
        <taxon>Halosaccharopolyspora</taxon>
    </lineage>
</organism>
<dbReference type="GO" id="GO:0022857">
    <property type="term" value="F:transmembrane transporter activity"/>
    <property type="evidence" value="ECO:0007669"/>
    <property type="project" value="InterPro"/>
</dbReference>
<feature type="transmembrane region" description="Helical" evidence="5">
    <location>
        <begin position="89"/>
        <end position="108"/>
    </location>
</feature>
<feature type="transmembrane region" description="Helical" evidence="5">
    <location>
        <begin position="154"/>
        <end position="173"/>
    </location>
</feature>
<evidence type="ECO:0000256" key="4">
    <source>
        <dbReference type="ARBA" id="ARBA00023136"/>
    </source>
</evidence>
<dbReference type="EMBL" id="JACGWZ010000001">
    <property type="protein sequence ID" value="MBA8823950.1"/>
    <property type="molecule type" value="Genomic_DNA"/>
</dbReference>
<evidence type="ECO:0000256" key="2">
    <source>
        <dbReference type="ARBA" id="ARBA00022692"/>
    </source>
</evidence>
<dbReference type="InterPro" id="IPR036259">
    <property type="entry name" value="MFS_trans_sf"/>
</dbReference>
<feature type="transmembrane region" description="Helical" evidence="5">
    <location>
        <begin position="57"/>
        <end position="77"/>
    </location>
</feature>
<dbReference type="RefSeq" id="WP_182543148.1">
    <property type="nucleotide sequence ID" value="NZ_JACGWZ010000001.1"/>
</dbReference>
<dbReference type="InterPro" id="IPR011701">
    <property type="entry name" value="MFS"/>
</dbReference>
<protein>
    <submittedName>
        <fullName evidence="7">MFS family permease</fullName>
    </submittedName>
</protein>
<dbReference type="InterPro" id="IPR052952">
    <property type="entry name" value="MFS-Transporter"/>
</dbReference>
<keyword evidence="8" id="KW-1185">Reference proteome</keyword>
<feature type="domain" description="Major facilitator superfamily (MFS) profile" evidence="6">
    <location>
        <begin position="18"/>
        <end position="402"/>
    </location>
</feature>
<feature type="transmembrane region" description="Helical" evidence="5">
    <location>
        <begin position="225"/>
        <end position="248"/>
    </location>
</feature>
<evidence type="ECO:0000313" key="7">
    <source>
        <dbReference type="EMBL" id="MBA8823950.1"/>
    </source>
</evidence>
<feature type="transmembrane region" description="Helical" evidence="5">
    <location>
        <begin position="314"/>
        <end position="338"/>
    </location>
</feature>
<accession>A0A839DSL8</accession>
<gene>
    <name evidence="7" type="ORF">FHX42_001279</name>
</gene>
<keyword evidence="3 5" id="KW-1133">Transmembrane helix</keyword>
<dbReference type="Proteomes" id="UP000569329">
    <property type="component" value="Unassembled WGS sequence"/>
</dbReference>
<dbReference type="Pfam" id="PF07690">
    <property type="entry name" value="MFS_1"/>
    <property type="match status" value="1"/>
</dbReference>
<keyword evidence="2 5" id="KW-0812">Transmembrane</keyword>
<evidence type="ECO:0000256" key="3">
    <source>
        <dbReference type="ARBA" id="ARBA00022989"/>
    </source>
</evidence>
<feature type="transmembrane region" description="Helical" evidence="5">
    <location>
        <begin position="21"/>
        <end position="45"/>
    </location>
</feature>
<feature type="transmembrane region" description="Helical" evidence="5">
    <location>
        <begin position="350"/>
        <end position="371"/>
    </location>
</feature>